<protein>
    <recommendedName>
        <fullName evidence="1">Conjugative transposon TraM C-terminal domain-containing protein</fullName>
    </recommendedName>
</protein>
<dbReference type="InterPro" id="IPR022187">
    <property type="entry name" value="Conjug_transposon_TraM"/>
</dbReference>
<name>A0AA37KS75_9BACT</name>
<organism evidence="2 3">
    <name type="scientific">Alistipes finegoldii</name>
    <dbReference type="NCBI Taxonomy" id="214856"/>
    <lineage>
        <taxon>Bacteria</taxon>
        <taxon>Pseudomonadati</taxon>
        <taxon>Bacteroidota</taxon>
        <taxon>Bacteroidia</taxon>
        <taxon>Bacteroidales</taxon>
        <taxon>Rikenellaceae</taxon>
        <taxon>Alistipes</taxon>
    </lineage>
</organism>
<dbReference type="InterPro" id="IPR055407">
    <property type="entry name" value="TraM_C"/>
</dbReference>
<gene>
    <name evidence="2" type="ORF">CE91St16_28260</name>
</gene>
<dbReference type="Proteomes" id="UP001055105">
    <property type="component" value="Unassembled WGS sequence"/>
</dbReference>
<evidence type="ECO:0000313" key="3">
    <source>
        <dbReference type="Proteomes" id="UP001055105"/>
    </source>
</evidence>
<proteinExistence type="predicted"/>
<dbReference type="EMBL" id="BQOL01000002">
    <property type="protein sequence ID" value="GKI19918.1"/>
    <property type="molecule type" value="Genomic_DNA"/>
</dbReference>
<feature type="domain" description="Conjugative transposon TraM C-terminal" evidence="1">
    <location>
        <begin position="44"/>
        <end position="192"/>
    </location>
</feature>
<comment type="caution">
    <text evidence="2">The sequence shown here is derived from an EMBL/GenBank/DDBJ whole genome shotgun (WGS) entry which is preliminary data.</text>
</comment>
<evidence type="ECO:0000259" key="1">
    <source>
        <dbReference type="Pfam" id="PF12508"/>
    </source>
</evidence>
<dbReference type="RefSeq" id="WP_154654080.1">
    <property type="nucleotide sequence ID" value="NZ_AP025581.1"/>
</dbReference>
<dbReference type="NCBIfam" id="TIGR03779">
    <property type="entry name" value="Bac_Flav_CT_M"/>
    <property type="match status" value="1"/>
</dbReference>
<sequence>MENPVSGLSQPVSDSAFMAQYGKPRNYGFNTAVGEGVAENRNAIRAAIDADQVITAGAVVRLRLLEPMQVARYVLPTNTVVFGVAAIEGQRLSITVKSIESGGSIIPVQLTAHDTDGQPGLNIPNSLEREAAKEAVASVGSSGISSISVTHNAGQQAAMDLVRGAMSAGSQYLNAKMREVKINLKAGYQLLLISKE</sequence>
<evidence type="ECO:0000313" key="2">
    <source>
        <dbReference type="EMBL" id="GKI19918.1"/>
    </source>
</evidence>
<dbReference type="Pfam" id="PF12508">
    <property type="entry name" value="Transposon_TraM"/>
    <property type="match status" value="1"/>
</dbReference>
<dbReference type="AlphaFoldDB" id="A0AA37KS75"/>
<accession>A0AA37KS75</accession>
<reference evidence="2" key="1">
    <citation type="submission" date="2022-01" db="EMBL/GenBank/DDBJ databases">
        <title>Novel bile acid biosynthetic pathways are enriched in the microbiome of centenarians.</title>
        <authorList>
            <person name="Sato Y."/>
            <person name="Atarashi K."/>
            <person name="Plichta R.D."/>
            <person name="Arai Y."/>
            <person name="Sasajima S."/>
            <person name="Kearney M.S."/>
            <person name="Suda W."/>
            <person name="Takeshita K."/>
            <person name="Sasaki T."/>
            <person name="Okamoto S."/>
            <person name="Skelly N.A."/>
            <person name="Okamura Y."/>
            <person name="Vlamakis H."/>
            <person name="Li Y."/>
            <person name="Tanoue T."/>
            <person name="Takei H."/>
            <person name="Nittono H."/>
            <person name="Narushima S."/>
            <person name="Irie J."/>
            <person name="Itoh H."/>
            <person name="Moriya K."/>
            <person name="Sugiura Y."/>
            <person name="Suematsu M."/>
            <person name="Moritoki N."/>
            <person name="Shibata S."/>
            <person name="Littman R.D."/>
            <person name="Fischbach A.M."/>
            <person name="Uwamino Y."/>
            <person name="Inoue T."/>
            <person name="Honda A."/>
            <person name="Hattori M."/>
            <person name="Murai T."/>
            <person name="Xavier J.R."/>
            <person name="Hirose N."/>
            <person name="Honda K."/>
        </authorList>
    </citation>
    <scope>NUCLEOTIDE SEQUENCE</scope>
    <source>
        <strain evidence="2">CE91-St16</strain>
    </source>
</reference>